<dbReference type="Proteomes" id="UP001237207">
    <property type="component" value="Unassembled WGS sequence"/>
</dbReference>
<evidence type="ECO:0000259" key="2">
    <source>
        <dbReference type="Pfam" id="PF09648"/>
    </source>
</evidence>
<feature type="domain" description="Regulatory protein YycH-like" evidence="2">
    <location>
        <begin position="33"/>
        <end position="251"/>
    </location>
</feature>
<organism evidence="3 4">
    <name type="scientific">Oikeobacillus pervagus</name>
    <dbReference type="NCBI Taxonomy" id="1325931"/>
    <lineage>
        <taxon>Bacteria</taxon>
        <taxon>Bacillati</taxon>
        <taxon>Bacillota</taxon>
        <taxon>Bacilli</taxon>
        <taxon>Bacillales</taxon>
        <taxon>Bacillaceae</taxon>
        <taxon>Oikeobacillus</taxon>
    </lineage>
</organism>
<feature type="transmembrane region" description="Helical" evidence="1">
    <location>
        <begin position="6"/>
        <end position="26"/>
    </location>
</feature>
<dbReference type="GO" id="GO:0016020">
    <property type="term" value="C:membrane"/>
    <property type="evidence" value="ECO:0007669"/>
    <property type="project" value="InterPro"/>
</dbReference>
<sequence>MEWGKTKTIFIIVFLILDIFLLTVFIKKHSASQFEIITETSIEDKLKVDNIDYNKTLQNEVGKAPLITAKTKTFTKKEIELLNRQKITLSNDQTILSAKLDKPYKLNKLKKDEIESFVKNFVLYGEHYQLWDYDKDLKKITLYQHFKGHLLFINISGQLTLKLSDDDEIIGYEQTLLEGMEENGKEEVLPAIQAVKTLYKNGMLKPNSEISEVDLGYYTLVQFTESQVLSPTWHFAVKYKGDVEHYFINAFDGSLNQKEKES</sequence>
<accession>A0AAJ1T1C4</accession>
<keyword evidence="1" id="KW-1133">Transmembrane helix</keyword>
<dbReference type="Gene3D" id="2.40.128.690">
    <property type="entry name" value="YycH protein, domain 3-like"/>
    <property type="match status" value="1"/>
</dbReference>
<keyword evidence="1" id="KW-0472">Membrane</keyword>
<proteinExistence type="predicted"/>
<reference evidence="3" key="1">
    <citation type="submission" date="2023-07" db="EMBL/GenBank/DDBJ databases">
        <title>Genomic Encyclopedia of Type Strains, Phase IV (KMG-IV): sequencing the most valuable type-strain genomes for metagenomic binning, comparative biology and taxonomic classification.</title>
        <authorList>
            <person name="Goeker M."/>
        </authorList>
    </citation>
    <scope>NUCLEOTIDE SEQUENCE</scope>
    <source>
        <strain evidence="3">DSM 23947</strain>
    </source>
</reference>
<gene>
    <name evidence="3" type="ORF">J2S13_001795</name>
</gene>
<evidence type="ECO:0000313" key="3">
    <source>
        <dbReference type="EMBL" id="MDQ0215382.1"/>
    </source>
</evidence>
<dbReference type="EMBL" id="JAUSUC010000019">
    <property type="protein sequence ID" value="MDQ0215382.1"/>
    <property type="molecule type" value="Genomic_DNA"/>
</dbReference>
<keyword evidence="1" id="KW-0812">Transmembrane</keyword>
<comment type="caution">
    <text evidence="3">The sequence shown here is derived from an EMBL/GenBank/DDBJ whole genome shotgun (WGS) entry which is preliminary data.</text>
</comment>
<evidence type="ECO:0000313" key="4">
    <source>
        <dbReference type="Proteomes" id="UP001237207"/>
    </source>
</evidence>
<protein>
    <submittedName>
        <fullName evidence="3">Regulatory protein YycI of two-component signal transduction system YycFG</fullName>
    </submittedName>
</protein>
<dbReference type="InterPro" id="IPR018604">
    <property type="entry name" value="YycI-like"/>
</dbReference>
<dbReference type="Pfam" id="PF09648">
    <property type="entry name" value="YycI"/>
    <property type="match status" value="1"/>
</dbReference>
<dbReference type="AlphaFoldDB" id="A0AAJ1T1C4"/>
<name>A0AAJ1T1C4_9BACI</name>
<dbReference type="RefSeq" id="WP_307257382.1">
    <property type="nucleotide sequence ID" value="NZ_JAUSUC010000019.1"/>
</dbReference>
<evidence type="ECO:0000256" key="1">
    <source>
        <dbReference type="SAM" id="Phobius"/>
    </source>
</evidence>
<keyword evidence="4" id="KW-1185">Reference proteome</keyword>